<evidence type="ECO:0000313" key="3">
    <source>
        <dbReference type="EMBL" id="RYQ96859.1"/>
    </source>
</evidence>
<evidence type="ECO:0000259" key="2">
    <source>
        <dbReference type="Pfam" id="PF03101"/>
    </source>
</evidence>
<dbReference type="PANTHER" id="PTHR47718:SF13">
    <property type="entry name" value="OS09G0290500 PROTEIN"/>
    <property type="match status" value="1"/>
</dbReference>
<comment type="caution">
    <text evidence="3">The sequence shown here is derived from an EMBL/GenBank/DDBJ whole genome shotgun (WGS) entry which is preliminary data.</text>
</comment>
<dbReference type="EMBL" id="SDMP01000018">
    <property type="protein sequence ID" value="RYQ96859.1"/>
    <property type="molecule type" value="Genomic_DNA"/>
</dbReference>
<evidence type="ECO:0000313" key="4">
    <source>
        <dbReference type="Proteomes" id="UP000289738"/>
    </source>
</evidence>
<organism evidence="3 4">
    <name type="scientific">Arachis hypogaea</name>
    <name type="common">Peanut</name>
    <dbReference type="NCBI Taxonomy" id="3818"/>
    <lineage>
        <taxon>Eukaryota</taxon>
        <taxon>Viridiplantae</taxon>
        <taxon>Streptophyta</taxon>
        <taxon>Embryophyta</taxon>
        <taxon>Tracheophyta</taxon>
        <taxon>Spermatophyta</taxon>
        <taxon>Magnoliopsida</taxon>
        <taxon>eudicotyledons</taxon>
        <taxon>Gunneridae</taxon>
        <taxon>Pentapetalae</taxon>
        <taxon>rosids</taxon>
        <taxon>fabids</taxon>
        <taxon>Fabales</taxon>
        <taxon>Fabaceae</taxon>
        <taxon>Papilionoideae</taxon>
        <taxon>50 kb inversion clade</taxon>
        <taxon>dalbergioids sensu lato</taxon>
        <taxon>Dalbergieae</taxon>
        <taxon>Pterocarpus clade</taxon>
        <taxon>Arachis</taxon>
    </lineage>
</organism>
<dbReference type="InterPro" id="IPR004330">
    <property type="entry name" value="FAR1_DNA_bnd_dom"/>
</dbReference>
<keyword evidence="4" id="KW-1185">Reference proteome</keyword>
<dbReference type="AlphaFoldDB" id="A0A444Y4P4"/>
<accession>A0A444Y4P4</accession>
<reference evidence="3 4" key="1">
    <citation type="submission" date="2019-01" db="EMBL/GenBank/DDBJ databases">
        <title>Sequencing of cultivated peanut Arachis hypogaea provides insights into genome evolution and oil improvement.</title>
        <authorList>
            <person name="Chen X."/>
        </authorList>
    </citation>
    <scope>NUCLEOTIDE SEQUENCE [LARGE SCALE GENOMIC DNA]</scope>
    <source>
        <strain evidence="4">cv. Fuhuasheng</strain>
        <tissue evidence="3">Leaves</tissue>
    </source>
</reference>
<protein>
    <recommendedName>
        <fullName evidence="2">FAR1 domain-containing protein</fullName>
    </recommendedName>
</protein>
<dbReference type="Proteomes" id="UP000289738">
    <property type="component" value="Chromosome B08"/>
</dbReference>
<dbReference type="STRING" id="3818.A0A444Y4P4"/>
<evidence type="ECO:0000256" key="1">
    <source>
        <dbReference type="SAM" id="MobiDB-lite"/>
    </source>
</evidence>
<feature type="domain" description="FAR1" evidence="2">
    <location>
        <begin position="133"/>
        <end position="222"/>
    </location>
</feature>
<feature type="region of interest" description="Disordered" evidence="1">
    <location>
        <begin position="17"/>
        <end position="92"/>
    </location>
</feature>
<feature type="compositionally biased region" description="Basic and acidic residues" evidence="1">
    <location>
        <begin position="65"/>
        <end position="83"/>
    </location>
</feature>
<name>A0A444Y4P4_ARAHY</name>
<proteinExistence type="predicted"/>
<gene>
    <name evidence="3" type="ORF">Ahy_B08g092762</name>
</gene>
<dbReference type="PANTHER" id="PTHR47718">
    <property type="entry name" value="OS01G0519700 PROTEIN"/>
    <property type="match status" value="1"/>
</dbReference>
<dbReference type="Pfam" id="PF03101">
    <property type="entry name" value="FAR1"/>
    <property type="match status" value="1"/>
</dbReference>
<sequence>MNEQTFKKVREVRVHLEAVQTVAGGKSDSESDLDDGSTSELSGHWTDGWSTNSGDGDDLNGLEEPLTKEGDSGHSDSEYDGRDGGGSYMHAAAEDPANSENVMGKQFSCPDPVIASVLLSAEFNGIGDAYASYVAYAKGISFAVRKGDSIKDEEGNIVRKFFLCNRQGLREKKHYERVDRKRTHKPETRTNCNAKLVVFLDKSCRKWRTKTLVEEHNHELVPQEFTNVMAPHRKILEGDKAHIHSMHEAGFKTTQIMGFFAHMCGGYRNLNFISKDLYNYMDGVRQSRIVEGDTAAAISYLKGKAEYWVDMITSFGLEDND</sequence>